<dbReference type="InterPro" id="IPR055431">
    <property type="entry name" value="RsgI_M"/>
</dbReference>
<dbReference type="RefSeq" id="WP_263608373.1">
    <property type="nucleotide sequence ID" value="NZ_JAOVQM010000003.1"/>
</dbReference>
<keyword evidence="1" id="KW-0732">Signal</keyword>
<comment type="caution">
    <text evidence="3">The sequence shown here is derived from an EMBL/GenBank/DDBJ whole genome shotgun (WGS) entry which is preliminary data.</text>
</comment>
<proteinExistence type="predicted"/>
<dbReference type="Pfam" id="PF23750">
    <property type="entry name" value="RsgI_M"/>
    <property type="match status" value="1"/>
</dbReference>
<dbReference type="Proteomes" id="UP001177160">
    <property type="component" value="Unassembled WGS sequence"/>
</dbReference>
<dbReference type="PROSITE" id="PS51257">
    <property type="entry name" value="PROKAR_LIPOPROTEIN"/>
    <property type="match status" value="1"/>
</dbReference>
<accession>A0ABT2Y632</accession>
<dbReference type="EMBL" id="JAOVQM010000003">
    <property type="protein sequence ID" value="MCV2232191.1"/>
    <property type="molecule type" value="Genomic_DNA"/>
</dbReference>
<evidence type="ECO:0000256" key="1">
    <source>
        <dbReference type="SAM" id="SignalP"/>
    </source>
</evidence>
<feature type="domain" description="Anti-sigma factor RsgI-like middle" evidence="2">
    <location>
        <begin position="29"/>
        <end position="163"/>
    </location>
</feature>
<protein>
    <recommendedName>
        <fullName evidence="2">Anti-sigma factor RsgI-like middle domain-containing protein</fullName>
    </recommendedName>
</protein>
<keyword evidence="4" id="KW-1185">Reference proteome</keyword>
<evidence type="ECO:0000313" key="3">
    <source>
        <dbReference type="EMBL" id="MCV2232191.1"/>
    </source>
</evidence>
<gene>
    <name evidence="3" type="ORF">N7548_05045</name>
</gene>
<feature type="signal peptide" evidence="1">
    <location>
        <begin position="1"/>
        <end position="18"/>
    </location>
</feature>
<reference evidence="3" key="1">
    <citation type="submission" date="2022-09" db="EMBL/GenBank/DDBJ databases">
        <title>Novel Mycoplasma species identified in domestic and wild animals.</title>
        <authorList>
            <person name="Volokhov D.V."/>
            <person name="Furtak V.A."/>
            <person name="Zagorodnyaya T.A."/>
        </authorList>
    </citation>
    <scope>NUCLEOTIDE SEQUENCE</scope>
    <source>
        <strain evidence="3">Oakley</strain>
    </source>
</reference>
<name>A0ABT2Y632_9MOLU</name>
<evidence type="ECO:0000259" key="2">
    <source>
        <dbReference type="Pfam" id="PF23750"/>
    </source>
</evidence>
<organism evidence="3 4">
    <name type="scientific">Paracholeplasma manati</name>
    <dbReference type="NCBI Taxonomy" id="591373"/>
    <lineage>
        <taxon>Bacteria</taxon>
        <taxon>Bacillati</taxon>
        <taxon>Mycoplasmatota</taxon>
        <taxon>Mollicutes</taxon>
        <taxon>Acholeplasmatales</taxon>
        <taxon>Acholeplasmataceae</taxon>
        <taxon>Paracholeplasma</taxon>
    </lineage>
</organism>
<evidence type="ECO:0000313" key="4">
    <source>
        <dbReference type="Proteomes" id="UP001177160"/>
    </source>
</evidence>
<sequence>MRKLFVITVALLMITILAACTESVNAANARITVDINPSVEITTNARGRVERVTPLNDDAQTLLLDTDFTGKVAADVVVDITELARQYGYLKAGMENAVVVTTETDNANRMSRIQANIRSRIQAHLESKNMTVNVVDGNAGITQEDIDQAEALGISVGKYRIIKAAMALDVDLTYEVAVNMSVRELLNIINENREALNDFATDHVRLAYLQLRANAKAAFHFLRVSYIETQANLMLITNPSGFDALLVDSDLDAQALVALYGAYVDAIEAIEIPSADAYETSIQAKIDADAAIQAKNELLIGYKVELKALYEEFNGNRQERANLRTQAQTIFMNFMSTKAELDQMVKAYVDAENIPHEYLFFYQNGELEILLLENFMDDYRAIRETYRQLFLEHQVDLAAFEDLFLGELNLQLQATLLQYNQVLNQFRLQMAQINVQARLEFRYEHMVRQQTQQNNG</sequence>
<feature type="chain" id="PRO_5045524676" description="Anti-sigma factor RsgI-like middle domain-containing protein" evidence="1">
    <location>
        <begin position="19"/>
        <end position="456"/>
    </location>
</feature>